<feature type="chain" id="PRO_5042227081" description="non-specific serine/threonine protein kinase" evidence="23">
    <location>
        <begin position="25"/>
        <end position="976"/>
    </location>
</feature>
<dbReference type="InterPro" id="IPR011009">
    <property type="entry name" value="Kinase-like_dom_sf"/>
</dbReference>
<evidence type="ECO:0000256" key="12">
    <source>
        <dbReference type="ARBA" id="ARBA00022840"/>
    </source>
</evidence>
<dbReference type="Proteomes" id="UP000077755">
    <property type="component" value="Chromosome 5"/>
</dbReference>
<keyword evidence="12 20" id="KW-0067">ATP-binding</keyword>
<dbReference type="PROSITE" id="PS00108">
    <property type="entry name" value="PROTEIN_KINASE_ST"/>
    <property type="match status" value="1"/>
</dbReference>
<dbReference type="Pfam" id="PF07714">
    <property type="entry name" value="PK_Tyr_Ser-Thr"/>
    <property type="match status" value="1"/>
</dbReference>
<dbReference type="EC" id="2.7.11.1" evidence="3"/>
<comment type="catalytic activity">
    <reaction evidence="18">
        <text>L-threonyl-[protein] + ATP = O-phospho-L-threonyl-[protein] + ADP + H(+)</text>
        <dbReference type="Rhea" id="RHEA:46608"/>
        <dbReference type="Rhea" id="RHEA-COMP:11060"/>
        <dbReference type="Rhea" id="RHEA-COMP:11605"/>
        <dbReference type="ChEBI" id="CHEBI:15378"/>
        <dbReference type="ChEBI" id="CHEBI:30013"/>
        <dbReference type="ChEBI" id="CHEBI:30616"/>
        <dbReference type="ChEBI" id="CHEBI:61977"/>
        <dbReference type="ChEBI" id="CHEBI:456216"/>
        <dbReference type="EC" id="2.7.11.1"/>
    </reaction>
</comment>
<evidence type="ECO:0000256" key="5">
    <source>
        <dbReference type="ARBA" id="ARBA00022614"/>
    </source>
</evidence>
<feature type="signal peptide" evidence="23">
    <location>
        <begin position="1"/>
        <end position="24"/>
    </location>
</feature>
<sequence length="976" mass="106570">MGCDHFEFGINILLWLCISSLVCSLTHPGDFAILDDFRNGLENSELLEWPNKGDDPCGPPLWPHVFCSDGRVTQIQAKNLGLKGPLPQNFNMLIKLENLGLQNNRLNGTLPSFSGLSELQYAYLDFNEFDAIPSDFFHGLSSVRVLALDRNPFNASSGWSISDELQESAQLTNFSCSGCNVVGPLPDFFGTMPSLSLLRLAENRISGSIPESFRESMLQILWLNGQSDGGMTGTIDVIGSMTGLTEVLLHGNQFSGTIPESIGDLTSLQQLNLNGNKFVGLIPPGLANLNLRKLDLSNNMLMGPIPKFKASNVTYSSNSFCQSDPGEKCSPSVDALLDFLSASGFPPNLASQWSGNDPCQQPWLGIVCNSESQVSRIILRGFHLNGTLSPSLANLDSLLEIHLDRNNLSGTVPSNITKLKSLRVLDLTGNNFAPPLPKFHDNVKIIIDGNPQLVAAKGGQPLVAPLAPSPATSPKVSPRSPSSNSSAGNVDSQKPDSPPSPSKASTFDSPDSFTQKNESSKGKKVKYVIVAASIVSSMTLIVLTALLSVYCYKKRKDSKKAPGAFVVHPRDISGSNNIVKITVSSDMDGSYQTGSNYEHRVNGGLQNTHVIEDGNAVISVQVLRKVTDNFAPKNELGRGGFGVVYKGELEDGTRLAVKRMEAGVVSNKAVDEFEAEIGVLSKVRHRHLVSLLGYSVEGNERLLVYEYMPQGALSMHLFRWKKLNLEPLSWKRRLTIALDVARGMEYLHNLAHQSFIHRDLKSSNILLGDDFRAKVSDFGLVKLAPDRERSVATRLAGTFGYLAPEYAVTGKITTKADVFSFGVVLMELLTGLMALDEQRSEESRYLAEWFLQIKPDKKKLNDAIDPTIDAKEEIFDSISIIADLAGHCTARDPNHRPDMGHAVNVLGQLIEKWKPFDSETEDYSGIDYNLPLSEMLEGWKESETTNSKNSDLQDSTGSIPNRPAGFADSFTSSDAR</sequence>
<feature type="region of interest" description="Disordered" evidence="21">
    <location>
        <begin position="939"/>
        <end position="976"/>
    </location>
</feature>
<dbReference type="SUPFAM" id="SSF52058">
    <property type="entry name" value="L domain-like"/>
    <property type="match status" value="2"/>
</dbReference>
<dbReference type="PROSITE" id="PS00107">
    <property type="entry name" value="PROTEIN_KINASE_ATP"/>
    <property type="match status" value="1"/>
</dbReference>
<evidence type="ECO:0000256" key="10">
    <source>
        <dbReference type="ARBA" id="ARBA00022741"/>
    </source>
</evidence>
<dbReference type="FunFam" id="1.10.510.10:FF:000198">
    <property type="entry name" value="receptor protein kinase TMK1"/>
    <property type="match status" value="1"/>
</dbReference>
<evidence type="ECO:0000256" key="11">
    <source>
        <dbReference type="ARBA" id="ARBA00022777"/>
    </source>
</evidence>
<dbReference type="PANTHER" id="PTHR47986:SF1">
    <property type="entry name" value="OS04G0685900 PROTEIN"/>
    <property type="match status" value="1"/>
</dbReference>
<dbReference type="EMBL" id="CP093347">
    <property type="protein sequence ID" value="WOH01447.1"/>
    <property type="molecule type" value="Genomic_DNA"/>
</dbReference>
<dbReference type="GO" id="GO:0005524">
    <property type="term" value="F:ATP binding"/>
    <property type="evidence" value="ECO:0007669"/>
    <property type="project" value="UniProtKB-UniRule"/>
</dbReference>
<dbReference type="Gene3D" id="1.10.510.10">
    <property type="entry name" value="Transferase(Phosphotransferase) domain 1"/>
    <property type="match status" value="1"/>
</dbReference>
<dbReference type="InterPro" id="IPR013210">
    <property type="entry name" value="LRR_N_plant-typ"/>
</dbReference>
<evidence type="ECO:0000256" key="6">
    <source>
        <dbReference type="ARBA" id="ARBA00022679"/>
    </source>
</evidence>
<feature type="compositionally biased region" description="Polar residues" evidence="21">
    <location>
        <begin position="504"/>
        <end position="517"/>
    </location>
</feature>
<keyword evidence="26" id="KW-1185">Reference proteome</keyword>
<keyword evidence="8 23" id="KW-0732">Signal</keyword>
<dbReference type="PROSITE" id="PS50011">
    <property type="entry name" value="PROTEIN_KINASE_DOM"/>
    <property type="match status" value="1"/>
</dbReference>
<dbReference type="InterPro" id="IPR001245">
    <property type="entry name" value="Ser-Thr/Tyr_kinase_cat_dom"/>
</dbReference>
<evidence type="ECO:0000256" key="17">
    <source>
        <dbReference type="ARBA" id="ARBA00023180"/>
    </source>
</evidence>
<evidence type="ECO:0000256" key="4">
    <source>
        <dbReference type="ARBA" id="ARBA00022527"/>
    </source>
</evidence>
<dbReference type="FunFam" id="3.80.10.10:FF:000129">
    <property type="entry name" value="Leucine-rich repeat receptor-like kinase"/>
    <property type="match status" value="1"/>
</dbReference>
<dbReference type="Gene3D" id="3.30.200.20">
    <property type="entry name" value="Phosphorylase Kinase, domain 1"/>
    <property type="match status" value="1"/>
</dbReference>
<evidence type="ECO:0000256" key="14">
    <source>
        <dbReference type="ARBA" id="ARBA00023136"/>
    </source>
</evidence>
<evidence type="ECO:0000313" key="26">
    <source>
        <dbReference type="Proteomes" id="UP000077755"/>
    </source>
</evidence>
<dbReference type="GO" id="GO:0051707">
    <property type="term" value="P:response to other organism"/>
    <property type="evidence" value="ECO:0007669"/>
    <property type="project" value="UniProtKB-ARBA"/>
</dbReference>
<feature type="domain" description="Protein kinase" evidence="24">
    <location>
        <begin position="630"/>
        <end position="910"/>
    </location>
</feature>
<name>A0AAF1B2F0_DAUCS</name>
<evidence type="ECO:0000256" key="15">
    <source>
        <dbReference type="ARBA" id="ARBA00023157"/>
    </source>
</evidence>
<proteinExistence type="inferred from homology"/>
<dbReference type="InterPro" id="IPR008271">
    <property type="entry name" value="Ser/Thr_kinase_AS"/>
</dbReference>
<dbReference type="InterPro" id="IPR032675">
    <property type="entry name" value="LRR_dom_sf"/>
</dbReference>
<evidence type="ECO:0000259" key="24">
    <source>
        <dbReference type="PROSITE" id="PS50011"/>
    </source>
</evidence>
<evidence type="ECO:0000256" key="19">
    <source>
        <dbReference type="ARBA" id="ARBA00048679"/>
    </source>
</evidence>
<evidence type="ECO:0000256" key="9">
    <source>
        <dbReference type="ARBA" id="ARBA00022737"/>
    </source>
</evidence>
<evidence type="ECO:0000256" key="22">
    <source>
        <dbReference type="SAM" id="Phobius"/>
    </source>
</evidence>
<dbReference type="FunFam" id="3.80.10.10:FF:000190">
    <property type="entry name" value="Receptor-like kinase TMK4"/>
    <property type="match status" value="1"/>
</dbReference>
<dbReference type="Gene3D" id="3.80.10.10">
    <property type="entry name" value="Ribonuclease Inhibitor"/>
    <property type="match status" value="2"/>
</dbReference>
<keyword evidence="15" id="KW-1015">Disulfide bond</keyword>
<evidence type="ECO:0000256" key="18">
    <source>
        <dbReference type="ARBA" id="ARBA00047899"/>
    </source>
</evidence>
<keyword evidence="7 22" id="KW-0812">Transmembrane</keyword>
<keyword evidence="5" id="KW-0433">Leucine-rich repeat</keyword>
<protein>
    <recommendedName>
        <fullName evidence="3">non-specific serine/threonine protein kinase</fullName>
        <ecNumber evidence="3">2.7.11.1</ecNumber>
    </recommendedName>
</protein>
<accession>A0AAF1B2F0</accession>
<comment type="similarity">
    <text evidence="2">Belongs to the protein kinase superfamily. Ser/Thr protein kinase family.</text>
</comment>
<reference evidence="25" key="2">
    <citation type="submission" date="2022-03" db="EMBL/GenBank/DDBJ databases">
        <title>Draft title - Genomic analysis of global carrot germplasm unveils the trajectory of domestication and the origin of high carotenoid orange carrot.</title>
        <authorList>
            <person name="Iorizzo M."/>
            <person name="Ellison S."/>
            <person name="Senalik D."/>
            <person name="Macko-Podgorni A."/>
            <person name="Grzebelus D."/>
            <person name="Bostan H."/>
            <person name="Rolling W."/>
            <person name="Curaba J."/>
            <person name="Simon P."/>
        </authorList>
    </citation>
    <scope>NUCLEOTIDE SEQUENCE</scope>
    <source>
        <tissue evidence="25">Leaf</tissue>
    </source>
</reference>
<dbReference type="FunFam" id="3.30.200.20:FF:000226">
    <property type="entry name" value="receptor protein kinase TMK1"/>
    <property type="match status" value="1"/>
</dbReference>
<evidence type="ECO:0000313" key="25">
    <source>
        <dbReference type="EMBL" id="WOH01447.1"/>
    </source>
</evidence>
<dbReference type="Pfam" id="PF13855">
    <property type="entry name" value="LRR_8"/>
    <property type="match status" value="1"/>
</dbReference>
<organism evidence="25 26">
    <name type="scientific">Daucus carota subsp. sativus</name>
    <name type="common">Carrot</name>
    <dbReference type="NCBI Taxonomy" id="79200"/>
    <lineage>
        <taxon>Eukaryota</taxon>
        <taxon>Viridiplantae</taxon>
        <taxon>Streptophyta</taxon>
        <taxon>Embryophyta</taxon>
        <taxon>Tracheophyta</taxon>
        <taxon>Spermatophyta</taxon>
        <taxon>Magnoliopsida</taxon>
        <taxon>eudicotyledons</taxon>
        <taxon>Gunneridae</taxon>
        <taxon>Pentapetalae</taxon>
        <taxon>asterids</taxon>
        <taxon>campanulids</taxon>
        <taxon>Apiales</taxon>
        <taxon>Apiaceae</taxon>
        <taxon>Apioideae</taxon>
        <taxon>Scandiceae</taxon>
        <taxon>Daucinae</taxon>
        <taxon>Daucus</taxon>
        <taxon>Daucus sect. Daucus</taxon>
    </lineage>
</organism>
<keyword evidence="4" id="KW-0723">Serine/threonine-protein kinase</keyword>
<dbReference type="KEGG" id="dcr:108224129"/>
<evidence type="ECO:0000256" key="13">
    <source>
        <dbReference type="ARBA" id="ARBA00022989"/>
    </source>
</evidence>
<evidence type="ECO:0000256" key="1">
    <source>
        <dbReference type="ARBA" id="ARBA00004167"/>
    </source>
</evidence>
<keyword evidence="6" id="KW-0808">Transferase</keyword>
<dbReference type="SMART" id="SM00369">
    <property type="entry name" value="LRR_TYP"/>
    <property type="match status" value="5"/>
</dbReference>
<dbReference type="SUPFAM" id="SSF56112">
    <property type="entry name" value="Protein kinase-like (PK-like)"/>
    <property type="match status" value="1"/>
</dbReference>
<evidence type="ECO:0000256" key="7">
    <source>
        <dbReference type="ARBA" id="ARBA00022692"/>
    </source>
</evidence>
<dbReference type="AlphaFoldDB" id="A0AAF1B2F0"/>
<reference evidence="25" key="1">
    <citation type="journal article" date="2016" name="Nat. Genet.">
        <title>A high-quality carrot genome assembly provides new insights into carotenoid accumulation and asterid genome evolution.</title>
        <authorList>
            <person name="Iorizzo M."/>
            <person name="Ellison S."/>
            <person name="Senalik D."/>
            <person name="Zeng P."/>
            <person name="Satapoomin P."/>
            <person name="Huang J."/>
            <person name="Bowman M."/>
            <person name="Iovene M."/>
            <person name="Sanseverino W."/>
            <person name="Cavagnaro P."/>
            <person name="Yildiz M."/>
            <person name="Macko-Podgorni A."/>
            <person name="Moranska E."/>
            <person name="Grzebelus E."/>
            <person name="Grzebelus D."/>
            <person name="Ashrafi H."/>
            <person name="Zheng Z."/>
            <person name="Cheng S."/>
            <person name="Spooner D."/>
            <person name="Van Deynze A."/>
            <person name="Simon P."/>
        </authorList>
    </citation>
    <scope>NUCLEOTIDE SEQUENCE</scope>
    <source>
        <tissue evidence="25">Leaf</tissue>
    </source>
</reference>
<evidence type="ECO:0000256" key="8">
    <source>
        <dbReference type="ARBA" id="ARBA00022729"/>
    </source>
</evidence>
<keyword evidence="11" id="KW-0418">Kinase</keyword>
<gene>
    <name evidence="25" type="ORF">DCAR_0520831</name>
</gene>
<keyword evidence="9" id="KW-0677">Repeat</keyword>
<dbReference type="SMART" id="SM00220">
    <property type="entry name" value="S_TKc"/>
    <property type="match status" value="1"/>
</dbReference>
<dbReference type="InterPro" id="IPR000719">
    <property type="entry name" value="Prot_kinase_dom"/>
</dbReference>
<dbReference type="InterPro" id="IPR017441">
    <property type="entry name" value="Protein_kinase_ATP_BS"/>
</dbReference>
<dbReference type="GO" id="GO:0004674">
    <property type="term" value="F:protein serine/threonine kinase activity"/>
    <property type="evidence" value="ECO:0007669"/>
    <property type="project" value="UniProtKB-KW"/>
</dbReference>
<evidence type="ECO:0000256" key="21">
    <source>
        <dbReference type="SAM" id="MobiDB-lite"/>
    </source>
</evidence>
<feature type="binding site" evidence="20">
    <location>
        <position position="658"/>
    </location>
    <ligand>
        <name>ATP</name>
        <dbReference type="ChEBI" id="CHEBI:30616"/>
    </ligand>
</feature>
<feature type="region of interest" description="Disordered" evidence="21">
    <location>
        <begin position="464"/>
        <end position="518"/>
    </location>
</feature>
<evidence type="ECO:0000256" key="16">
    <source>
        <dbReference type="ARBA" id="ARBA00023170"/>
    </source>
</evidence>
<dbReference type="GO" id="GO:0016020">
    <property type="term" value="C:membrane"/>
    <property type="evidence" value="ECO:0007669"/>
    <property type="project" value="UniProtKB-SubCell"/>
</dbReference>
<keyword evidence="17" id="KW-0325">Glycoprotein</keyword>
<feature type="compositionally biased region" description="Polar residues" evidence="21">
    <location>
        <begin position="944"/>
        <end position="959"/>
    </location>
</feature>
<feature type="transmembrane region" description="Helical" evidence="22">
    <location>
        <begin position="527"/>
        <end position="552"/>
    </location>
</feature>
<keyword evidence="16" id="KW-0675">Receptor</keyword>
<dbReference type="InterPro" id="IPR003591">
    <property type="entry name" value="Leu-rich_rpt_typical-subtyp"/>
</dbReference>
<keyword evidence="13 22" id="KW-1133">Transmembrane helix</keyword>
<keyword evidence="14 22" id="KW-0472">Membrane</keyword>
<keyword evidence="10 20" id="KW-0547">Nucleotide-binding</keyword>
<comment type="subcellular location">
    <subcellularLocation>
        <location evidence="1">Membrane</location>
        <topology evidence="1">Single-pass membrane protein</topology>
    </subcellularLocation>
</comment>
<dbReference type="InterPro" id="IPR052422">
    <property type="entry name" value="Auxin_Ser/Thr_Kinase"/>
</dbReference>
<comment type="catalytic activity">
    <reaction evidence="19">
        <text>L-seryl-[protein] + ATP = O-phospho-L-seryl-[protein] + ADP + H(+)</text>
        <dbReference type="Rhea" id="RHEA:17989"/>
        <dbReference type="Rhea" id="RHEA-COMP:9863"/>
        <dbReference type="Rhea" id="RHEA-COMP:11604"/>
        <dbReference type="ChEBI" id="CHEBI:15378"/>
        <dbReference type="ChEBI" id="CHEBI:29999"/>
        <dbReference type="ChEBI" id="CHEBI:30616"/>
        <dbReference type="ChEBI" id="CHEBI:83421"/>
        <dbReference type="ChEBI" id="CHEBI:456216"/>
        <dbReference type="EC" id="2.7.11.1"/>
    </reaction>
</comment>
<dbReference type="Pfam" id="PF08263">
    <property type="entry name" value="LRRNT_2"/>
    <property type="match status" value="2"/>
</dbReference>
<evidence type="ECO:0000256" key="2">
    <source>
        <dbReference type="ARBA" id="ARBA00008684"/>
    </source>
</evidence>
<dbReference type="GO" id="GO:0006952">
    <property type="term" value="P:defense response"/>
    <property type="evidence" value="ECO:0007669"/>
    <property type="project" value="UniProtKB-ARBA"/>
</dbReference>
<dbReference type="PANTHER" id="PTHR47986">
    <property type="entry name" value="OSJNBA0070M12.3 PROTEIN"/>
    <property type="match status" value="1"/>
</dbReference>
<feature type="compositionally biased region" description="Low complexity" evidence="21">
    <location>
        <begin position="473"/>
        <end position="486"/>
    </location>
</feature>
<evidence type="ECO:0000256" key="20">
    <source>
        <dbReference type="PROSITE-ProRule" id="PRU10141"/>
    </source>
</evidence>
<dbReference type="InterPro" id="IPR001611">
    <property type="entry name" value="Leu-rich_rpt"/>
</dbReference>
<evidence type="ECO:0000256" key="3">
    <source>
        <dbReference type="ARBA" id="ARBA00012513"/>
    </source>
</evidence>
<dbReference type="CDD" id="cd14066">
    <property type="entry name" value="STKc_IRAK"/>
    <property type="match status" value="1"/>
</dbReference>
<evidence type="ECO:0000256" key="23">
    <source>
        <dbReference type="SAM" id="SignalP"/>
    </source>
</evidence>